<dbReference type="AlphaFoldDB" id="A0A4Q7UZT4"/>
<evidence type="ECO:0000313" key="1">
    <source>
        <dbReference type="EMBL" id="RZT87516.1"/>
    </source>
</evidence>
<dbReference type="Proteomes" id="UP000291591">
    <property type="component" value="Unassembled WGS sequence"/>
</dbReference>
<comment type="caution">
    <text evidence="1">The sequence shown here is derived from an EMBL/GenBank/DDBJ whole genome shotgun (WGS) entry which is preliminary data.</text>
</comment>
<proteinExistence type="predicted"/>
<dbReference type="RefSeq" id="WP_165438448.1">
    <property type="nucleotide sequence ID" value="NZ_SHKL01000001.1"/>
</dbReference>
<evidence type="ECO:0000313" key="2">
    <source>
        <dbReference type="Proteomes" id="UP000291591"/>
    </source>
</evidence>
<name>A0A4Q7UZT4_PSEST</name>
<organism evidence="1 2">
    <name type="scientific">Pseudonocardia sediminis</name>
    <dbReference type="NCBI Taxonomy" id="1397368"/>
    <lineage>
        <taxon>Bacteria</taxon>
        <taxon>Bacillati</taxon>
        <taxon>Actinomycetota</taxon>
        <taxon>Actinomycetes</taxon>
        <taxon>Pseudonocardiales</taxon>
        <taxon>Pseudonocardiaceae</taxon>
        <taxon>Pseudonocardia</taxon>
    </lineage>
</organism>
<keyword evidence="2" id="KW-1185">Reference proteome</keyword>
<dbReference type="EMBL" id="SHKL01000001">
    <property type="protein sequence ID" value="RZT87516.1"/>
    <property type="molecule type" value="Genomic_DNA"/>
</dbReference>
<protein>
    <submittedName>
        <fullName evidence="1">Uncharacterized protein</fullName>
    </submittedName>
</protein>
<sequence length="68" mass="7896">MSEQIDRDEIRRVSATLTYRTYQQKSLDPARLMQLAEQWHTLSCSEMPGSRIKSLSYDGAELTVVFEQ</sequence>
<accession>A0A4Q7UZT4</accession>
<reference evidence="1 2" key="1">
    <citation type="submission" date="2019-02" db="EMBL/GenBank/DDBJ databases">
        <title>Sequencing the genomes of 1000 actinobacteria strains.</title>
        <authorList>
            <person name="Klenk H.-P."/>
        </authorList>
    </citation>
    <scope>NUCLEOTIDE SEQUENCE [LARGE SCALE GENOMIC DNA]</scope>
    <source>
        <strain evidence="1 2">DSM 45779</strain>
    </source>
</reference>
<gene>
    <name evidence="1" type="ORF">EV383_4441</name>
</gene>